<evidence type="ECO:0000313" key="1">
    <source>
        <dbReference type="EMBL" id="CCX29681.1"/>
    </source>
</evidence>
<dbReference type="Proteomes" id="UP000018144">
    <property type="component" value="Unassembled WGS sequence"/>
</dbReference>
<gene>
    <name evidence="1" type="ORF">PCON_07007</name>
</gene>
<reference evidence="1 2" key="1">
    <citation type="journal article" date="2013" name="PLoS Genet.">
        <title>The genome and development-dependent transcriptomes of Pyronema confluens: a window into fungal evolution.</title>
        <authorList>
            <person name="Traeger S."/>
            <person name="Altegoer F."/>
            <person name="Freitag M."/>
            <person name="Gabaldon T."/>
            <person name="Kempken F."/>
            <person name="Kumar A."/>
            <person name="Marcet-Houben M."/>
            <person name="Poggeler S."/>
            <person name="Stajich J.E."/>
            <person name="Nowrousian M."/>
        </authorList>
    </citation>
    <scope>NUCLEOTIDE SEQUENCE [LARGE SCALE GENOMIC DNA]</scope>
    <source>
        <strain evidence="2">CBS 100304</strain>
        <tissue evidence="1">Vegetative mycelium</tissue>
    </source>
</reference>
<organism evidence="1 2">
    <name type="scientific">Pyronema omphalodes (strain CBS 100304)</name>
    <name type="common">Pyronema confluens</name>
    <dbReference type="NCBI Taxonomy" id="1076935"/>
    <lineage>
        <taxon>Eukaryota</taxon>
        <taxon>Fungi</taxon>
        <taxon>Dikarya</taxon>
        <taxon>Ascomycota</taxon>
        <taxon>Pezizomycotina</taxon>
        <taxon>Pezizomycetes</taxon>
        <taxon>Pezizales</taxon>
        <taxon>Pyronemataceae</taxon>
        <taxon>Pyronema</taxon>
    </lineage>
</organism>
<sequence>MSSQLPLPGFFYNNGSLYTTHAKRGSHPFNTVGLLSQGRSVCPSLLFLNVLSAQSGQLPSWIFNNYGYALSTPTLLSTNILQAPLNLQLYRSPLYPFYVISVNT</sequence>
<proteinExistence type="predicted"/>
<dbReference type="EMBL" id="HF935352">
    <property type="protein sequence ID" value="CCX29681.1"/>
    <property type="molecule type" value="Genomic_DNA"/>
</dbReference>
<keyword evidence="2" id="KW-1185">Reference proteome</keyword>
<protein>
    <submittedName>
        <fullName evidence="1">Uncharacterized protein</fullName>
    </submittedName>
</protein>
<accession>U4LQV0</accession>
<name>U4LQV0_PYROM</name>
<evidence type="ECO:0000313" key="2">
    <source>
        <dbReference type="Proteomes" id="UP000018144"/>
    </source>
</evidence>
<dbReference type="AlphaFoldDB" id="U4LQV0"/>